<gene>
    <name evidence="1" type="ORF">CSSPTR1EN2_LOCUS15540</name>
</gene>
<protein>
    <submittedName>
        <fullName evidence="1">Uncharacterized protein</fullName>
    </submittedName>
</protein>
<dbReference type="EMBL" id="OZ019895">
    <property type="protein sequence ID" value="CAK9220605.1"/>
    <property type="molecule type" value="Genomic_DNA"/>
</dbReference>
<organism evidence="1 2">
    <name type="scientific">Sphagnum troendelagicum</name>
    <dbReference type="NCBI Taxonomy" id="128251"/>
    <lineage>
        <taxon>Eukaryota</taxon>
        <taxon>Viridiplantae</taxon>
        <taxon>Streptophyta</taxon>
        <taxon>Embryophyta</taxon>
        <taxon>Bryophyta</taxon>
        <taxon>Sphagnophytina</taxon>
        <taxon>Sphagnopsida</taxon>
        <taxon>Sphagnales</taxon>
        <taxon>Sphagnaceae</taxon>
        <taxon>Sphagnum</taxon>
    </lineage>
</organism>
<evidence type="ECO:0000313" key="1">
    <source>
        <dbReference type="EMBL" id="CAK9220605.1"/>
    </source>
</evidence>
<evidence type="ECO:0000313" key="2">
    <source>
        <dbReference type="Proteomes" id="UP001497512"/>
    </source>
</evidence>
<name>A0ABP0UH33_9BRYO</name>
<proteinExistence type="predicted"/>
<dbReference type="Proteomes" id="UP001497512">
    <property type="component" value="Chromosome 3"/>
</dbReference>
<keyword evidence="2" id="KW-1185">Reference proteome</keyword>
<reference evidence="1" key="1">
    <citation type="submission" date="2024-02" db="EMBL/GenBank/DDBJ databases">
        <authorList>
            <consortium name="ELIXIR-Norway"/>
            <consortium name="Elixir Norway"/>
        </authorList>
    </citation>
    <scope>NUCLEOTIDE SEQUENCE</scope>
</reference>
<sequence>MGKRASQLQNLPLTQQRLLCANLADPVPTDAARGRNPVVAGATGMSAGHRPPPAACSCGAALVAVPGLSAEHGPLRVARSRDLAAPPAFGLLAGHGSLRATHGRGLVAAAELRWTCGLDSSAGSQR</sequence>
<accession>A0ABP0UH33</accession>